<dbReference type="Proteomes" id="UP000799423">
    <property type="component" value="Unassembled WGS sequence"/>
</dbReference>
<dbReference type="OrthoDB" id="2017974at2759"/>
<organism evidence="1 2">
    <name type="scientific">Plenodomus tracheiphilus IPT5</name>
    <dbReference type="NCBI Taxonomy" id="1408161"/>
    <lineage>
        <taxon>Eukaryota</taxon>
        <taxon>Fungi</taxon>
        <taxon>Dikarya</taxon>
        <taxon>Ascomycota</taxon>
        <taxon>Pezizomycotina</taxon>
        <taxon>Dothideomycetes</taxon>
        <taxon>Pleosporomycetidae</taxon>
        <taxon>Pleosporales</taxon>
        <taxon>Pleosporineae</taxon>
        <taxon>Leptosphaeriaceae</taxon>
        <taxon>Plenodomus</taxon>
    </lineage>
</organism>
<feature type="non-terminal residue" evidence="1">
    <location>
        <position position="1"/>
    </location>
</feature>
<name>A0A6A7AP58_9PLEO</name>
<dbReference type="AlphaFoldDB" id="A0A6A7AP58"/>
<keyword evidence="2" id="KW-1185">Reference proteome</keyword>
<sequence length="63" mass="7772">DEEERYLELASTVKSRRERVIRLGYRITQHERWITYDEISHRFSVVLTGVRQRPHRIYIKLCL</sequence>
<evidence type="ECO:0000313" key="2">
    <source>
        <dbReference type="Proteomes" id="UP000799423"/>
    </source>
</evidence>
<dbReference type="EMBL" id="MU006516">
    <property type="protein sequence ID" value="KAF2843855.1"/>
    <property type="molecule type" value="Genomic_DNA"/>
</dbReference>
<protein>
    <submittedName>
        <fullName evidence="1">Uncharacterized protein</fullName>
    </submittedName>
</protein>
<accession>A0A6A7AP58</accession>
<reference evidence="1" key="1">
    <citation type="submission" date="2020-01" db="EMBL/GenBank/DDBJ databases">
        <authorList>
            <consortium name="DOE Joint Genome Institute"/>
            <person name="Haridas S."/>
            <person name="Albert R."/>
            <person name="Binder M."/>
            <person name="Bloem J."/>
            <person name="Labutti K."/>
            <person name="Salamov A."/>
            <person name="Andreopoulos B."/>
            <person name="Baker S.E."/>
            <person name="Barry K."/>
            <person name="Bills G."/>
            <person name="Bluhm B.H."/>
            <person name="Cannon C."/>
            <person name="Castanera R."/>
            <person name="Culley D.E."/>
            <person name="Daum C."/>
            <person name="Ezra D."/>
            <person name="Gonzalez J.B."/>
            <person name="Henrissat B."/>
            <person name="Kuo A."/>
            <person name="Liang C."/>
            <person name="Lipzen A."/>
            <person name="Lutzoni F."/>
            <person name="Magnuson J."/>
            <person name="Mondo S."/>
            <person name="Nolan M."/>
            <person name="Ohm R."/>
            <person name="Pangilinan J."/>
            <person name="Park H.-J."/>
            <person name="Ramirez L."/>
            <person name="Alfaro M."/>
            <person name="Sun H."/>
            <person name="Tritt A."/>
            <person name="Yoshinaga Y."/>
            <person name="Zwiers L.-H."/>
            <person name="Turgeon B.G."/>
            <person name="Goodwin S.B."/>
            <person name="Spatafora J.W."/>
            <person name="Crous P.W."/>
            <person name="Grigoriev I.V."/>
        </authorList>
    </citation>
    <scope>NUCLEOTIDE SEQUENCE</scope>
    <source>
        <strain evidence="1">IPT5</strain>
    </source>
</reference>
<evidence type="ECO:0000313" key="1">
    <source>
        <dbReference type="EMBL" id="KAF2843855.1"/>
    </source>
</evidence>
<proteinExistence type="predicted"/>
<gene>
    <name evidence="1" type="ORF">T440DRAFT_411278</name>
</gene>